<dbReference type="InterPro" id="IPR004302">
    <property type="entry name" value="Cellulose/chitin-bd_N"/>
</dbReference>
<dbReference type="Proteomes" id="UP001197093">
    <property type="component" value="Unassembled WGS sequence"/>
</dbReference>
<organism evidence="10 11">
    <name type="scientific">Staphylotrichum longicolle</name>
    <dbReference type="NCBI Taxonomy" id="669026"/>
    <lineage>
        <taxon>Eukaryota</taxon>
        <taxon>Fungi</taxon>
        <taxon>Dikarya</taxon>
        <taxon>Ascomycota</taxon>
        <taxon>Pezizomycotina</taxon>
        <taxon>Sordariomycetes</taxon>
        <taxon>Sordariomycetidae</taxon>
        <taxon>Sordariales</taxon>
        <taxon>Chaetomiaceae</taxon>
        <taxon>Staphylotrichum</taxon>
    </lineage>
</organism>
<dbReference type="AlphaFoldDB" id="A0AAD4EYA0"/>
<evidence type="ECO:0000256" key="3">
    <source>
        <dbReference type="ARBA" id="ARBA00023008"/>
    </source>
</evidence>
<evidence type="ECO:0000256" key="2">
    <source>
        <dbReference type="ARBA" id="ARBA00022723"/>
    </source>
</evidence>
<keyword evidence="5" id="KW-0325">Glycoprotein</keyword>
<dbReference type="InterPro" id="IPR052282">
    <property type="entry name" value="Starch-active_LPMO"/>
</dbReference>
<comment type="caution">
    <text evidence="10">The sequence shown here is derived from an EMBL/GenBank/DDBJ whole genome shotgun (WGS) entry which is preliminary data.</text>
</comment>
<dbReference type="EMBL" id="JAHCVI010000002">
    <property type="protein sequence ID" value="KAG7289811.1"/>
    <property type="molecule type" value="Genomic_DNA"/>
</dbReference>
<comment type="similarity">
    <text evidence="6">Belongs to the polysaccharide monooxygenase AA13 family.</text>
</comment>
<evidence type="ECO:0000256" key="1">
    <source>
        <dbReference type="ARBA" id="ARBA00001973"/>
    </source>
</evidence>
<evidence type="ECO:0000256" key="6">
    <source>
        <dbReference type="ARBA" id="ARBA00034311"/>
    </source>
</evidence>
<evidence type="ECO:0000313" key="11">
    <source>
        <dbReference type="Proteomes" id="UP001197093"/>
    </source>
</evidence>
<evidence type="ECO:0000256" key="7">
    <source>
        <dbReference type="SAM" id="MobiDB-lite"/>
    </source>
</evidence>
<name>A0AAD4EYA0_9PEZI</name>
<gene>
    <name evidence="10" type="ORF">NEMBOFW57_006188</name>
</gene>
<feature type="region of interest" description="Disordered" evidence="7">
    <location>
        <begin position="223"/>
        <end position="319"/>
    </location>
</feature>
<dbReference type="Pfam" id="PF03067">
    <property type="entry name" value="LPMO_10"/>
    <property type="match status" value="1"/>
</dbReference>
<reference evidence="10" key="1">
    <citation type="submission" date="2023-02" db="EMBL/GenBank/DDBJ databases">
        <authorList>
            <person name="Palmer J.M."/>
        </authorList>
    </citation>
    <scope>NUCLEOTIDE SEQUENCE</scope>
    <source>
        <strain evidence="10">FW57</strain>
    </source>
</reference>
<feature type="signal peptide" evidence="8">
    <location>
        <begin position="1"/>
        <end position="16"/>
    </location>
</feature>
<sequence length="348" mass="35937">MHRLAFLVNLLPLVAGHGFVSSPSPRRPGDAYRAVCGEQPFYQQSADINGNVQGIQQVVGQDKTDACNLWLCKGFVLDDNKDKVQSYSLGQTIDFKVTIAAPHSGFANVSVVKTSTNTMIGDPLIEFDNYASNSGFSANNTAFSVTLPSSLGGDCKTAGDCVLQWYWDAPDIDQTYEACIDFTVSDSGSGSTPSAAPSSSAAVATSKAAATSTSVVSIITSTSVTPTSVGSVEPTSTAIPESDNDECPADDDEDEGDDEDDEDCPADGGEDDEDEGEDPSESDEECPADDGEDGETSQPVPSATASAGPSAAEVSQAPAYTSTITQVVTSTVVSEKLVTVTAAATACA</sequence>
<feature type="domain" description="Chitin-binding type-4" evidence="9">
    <location>
        <begin position="17"/>
        <end position="182"/>
    </location>
</feature>
<feature type="compositionally biased region" description="Low complexity" evidence="7">
    <location>
        <begin position="223"/>
        <end position="237"/>
    </location>
</feature>
<proteinExistence type="inferred from homology"/>
<protein>
    <recommendedName>
        <fullName evidence="9">Chitin-binding type-4 domain-containing protein</fullName>
    </recommendedName>
</protein>
<dbReference type="PANTHER" id="PTHR36575">
    <property type="entry name" value="BINDING PROTEIN, PUTATIVE (AFU_ORTHOLOGUE AFUA_1G14430)-RELATED"/>
    <property type="match status" value="1"/>
</dbReference>
<feature type="compositionally biased region" description="Acidic residues" evidence="7">
    <location>
        <begin position="242"/>
        <end position="295"/>
    </location>
</feature>
<evidence type="ECO:0000259" key="9">
    <source>
        <dbReference type="Pfam" id="PF03067"/>
    </source>
</evidence>
<dbReference type="PANTHER" id="PTHR36575:SF2">
    <property type="entry name" value="CHITIN-BINDING TYPE-4 DOMAIN-CONTAINING PROTEIN-RELATED"/>
    <property type="match status" value="1"/>
</dbReference>
<keyword evidence="2" id="KW-0479">Metal-binding</keyword>
<feature type="compositionally biased region" description="Low complexity" evidence="7">
    <location>
        <begin position="299"/>
        <end position="312"/>
    </location>
</feature>
<evidence type="ECO:0000256" key="8">
    <source>
        <dbReference type="SAM" id="SignalP"/>
    </source>
</evidence>
<keyword evidence="3" id="KW-0186">Copper</keyword>
<dbReference type="GO" id="GO:0046872">
    <property type="term" value="F:metal ion binding"/>
    <property type="evidence" value="ECO:0007669"/>
    <property type="project" value="UniProtKB-KW"/>
</dbReference>
<feature type="chain" id="PRO_5042245903" description="Chitin-binding type-4 domain-containing protein" evidence="8">
    <location>
        <begin position="17"/>
        <end position="348"/>
    </location>
</feature>
<comment type="cofactor">
    <cofactor evidence="1">
        <name>Cu(2+)</name>
        <dbReference type="ChEBI" id="CHEBI:29036"/>
    </cofactor>
</comment>
<dbReference type="Gene3D" id="2.70.50.70">
    <property type="match status" value="1"/>
</dbReference>
<keyword evidence="8" id="KW-0732">Signal</keyword>
<accession>A0AAD4EYA0</accession>
<evidence type="ECO:0000256" key="5">
    <source>
        <dbReference type="ARBA" id="ARBA00023180"/>
    </source>
</evidence>
<evidence type="ECO:0000313" key="10">
    <source>
        <dbReference type="EMBL" id="KAG7289811.1"/>
    </source>
</evidence>
<evidence type="ECO:0000256" key="4">
    <source>
        <dbReference type="ARBA" id="ARBA00023157"/>
    </source>
</evidence>
<keyword evidence="11" id="KW-1185">Reference proteome</keyword>
<keyword evidence="4" id="KW-1015">Disulfide bond</keyword>